<name>A0A6J7C0Q9_9ZZZZ</name>
<evidence type="ECO:0000313" key="2">
    <source>
        <dbReference type="EMBL" id="CAB4706871.1"/>
    </source>
</evidence>
<organism evidence="4">
    <name type="scientific">freshwater metagenome</name>
    <dbReference type="NCBI Taxonomy" id="449393"/>
    <lineage>
        <taxon>unclassified sequences</taxon>
        <taxon>metagenomes</taxon>
        <taxon>ecological metagenomes</taxon>
    </lineage>
</organism>
<proteinExistence type="predicted"/>
<evidence type="ECO:0000313" key="4">
    <source>
        <dbReference type="EMBL" id="CAB4850278.1"/>
    </source>
</evidence>
<evidence type="ECO:0000313" key="5">
    <source>
        <dbReference type="EMBL" id="CAB4910859.1"/>
    </source>
</evidence>
<dbReference type="EMBL" id="CAFBMT010000001">
    <property type="protein sequence ID" value="CAB4910859.1"/>
    <property type="molecule type" value="Genomic_DNA"/>
</dbReference>
<dbReference type="EMBL" id="CAFAAV010000155">
    <property type="protein sequence ID" value="CAB4828452.1"/>
    <property type="molecule type" value="Genomic_DNA"/>
</dbReference>
<sequence>MAGDMAGAARYGTADWEYAATLATTAPEEDGPIWMVNLMSYREKADYADGRDTEISGREADDLYAPFGPLAAVGAEIVFVADVDTQFLNPAPKWDRVAIVKYPTRKSFMDMQDRPDFKELHHHKEAGMASTFVIGCLPMDGIPFAPPGSVDWADVPYPPTEDDPYVQVIHVLKFHEQSSIGEMGQYTDHAAKIAQPHGVRLGAWFQVEGTIMGDGRGWDQVRFNTFPSRKAFLEVVFNPERLKAQAEHREVAIADTYTMILRPFIDHLRASID</sequence>
<evidence type="ECO:0000313" key="1">
    <source>
        <dbReference type="EMBL" id="CAB4362622.1"/>
    </source>
</evidence>
<gene>
    <name evidence="2" type="ORF">UFOPK2656_00404</name>
    <name evidence="3" type="ORF">UFOPK3099_01864</name>
    <name evidence="4" type="ORF">UFOPK3267_01133</name>
    <name evidence="5" type="ORF">UFOPK3651_00172</name>
    <name evidence="6" type="ORF">UFOPK3931_01594</name>
    <name evidence="1" type="ORF">UFOPK4189_00401</name>
</gene>
<evidence type="ECO:0000313" key="3">
    <source>
        <dbReference type="EMBL" id="CAB4828452.1"/>
    </source>
</evidence>
<dbReference type="Gene3D" id="3.30.70.100">
    <property type="match status" value="2"/>
</dbReference>
<dbReference type="EMBL" id="CAESGF010000002">
    <property type="protein sequence ID" value="CAB4362622.1"/>
    <property type="molecule type" value="Genomic_DNA"/>
</dbReference>
<reference evidence="4" key="1">
    <citation type="submission" date="2020-05" db="EMBL/GenBank/DDBJ databases">
        <authorList>
            <person name="Chiriac C."/>
            <person name="Salcher M."/>
            <person name="Ghai R."/>
            <person name="Kavagutti S V."/>
        </authorList>
    </citation>
    <scope>NUCLEOTIDE SEQUENCE</scope>
</reference>
<dbReference type="EMBL" id="CAEZYF010000002">
    <property type="protein sequence ID" value="CAB4706871.1"/>
    <property type="molecule type" value="Genomic_DNA"/>
</dbReference>
<dbReference type="SUPFAM" id="SSF54909">
    <property type="entry name" value="Dimeric alpha+beta barrel"/>
    <property type="match status" value="1"/>
</dbReference>
<dbReference type="PANTHER" id="PTHR40257">
    <property type="match status" value="1"/>
</dbReference>
<dbReference type="EMBL" id="CAFBOL010000039">
    <property type="protein sequence ID" value="CAB4993014.1"/>
    <property type="molecule type" value="Genomic_DNA"/>
</dbReference>
<dbReference type="PANTHER" id="PTHR40257:SF1">
    <property type="entry name" value="DUF1330 DOMAIN-CONTAINING PROTEIN"/>
    <property type="match status" value="1"/>
</dbReference>
<dbReference type="InterPro" id="IPR011008">
    <property type="entry name" value="Dimeric_a/b-barrel"/>
</dbReference>
<evidence type="ECO:0000313" key="6">
    <source>
        <dbReference type="EMBL" id="CAB4993014.1"/>
    </source>
</evidence>
<protein>
    <submittedName>
        <fullName evidence="4">Unannotated protein</fullName>
    </submittedName>
</protein>
<dbReference type="AlphaFoldDB" id="A0A6J7C0Q9"/>
<dbReference type="EMBL" id="CAFBIY010000050">
    <property type="protein sequence ID" value="CAB4850278.1"/>
    <property type="molecule type" value="Genomic_DNA"/>
</dbReference>
<accession>A0A6J7C0Q9</accession>